<dbReference type="PROSITE" id="PS51191">
    <property type="entry name" value="FEMABX"/>
    <property type="match status" value="1"/>
</dbReference>
<dbReference type="GO" id="GO:0008360">
    <property type="term" value="P:regulation of cell shape"/>
    <property type="evidence" value="ECO:0007669"/>
    <property type="project" value="UniProtKB-KW"/>
</dbReference>
<keyword evidence="5" id="KW-0012">Acyltransferase</keyword>
<comment type="caution">
    <text evidence="8">The sequence shown here is derived from an EMBL/GenBank/DDBJ whole genome shotgun (WGS) entry which is preliminary data.</text>
</comment>
<evidence type="ECO:0000256" key="1">
    <source>
        <dbReference type="ARBA" id="ARBA00009943"/>
    </source>
</evidence>
<keyword evidence="6" id="KW-0961">Cell wall biogenesis/degradation</keyword>
<dbReference type="Proteomes" id="UP000177528">
    <property type="component" value="Unassembled WGS sequence"/>
</dbReference>
<proteinExistence type="inferred from homology"/>
<evidence type="ECO:0000256" key="6">
    <source>
        <dbReference type="ARBA" id="ARBA00023316"/>
    </source>
</evidence>
<evidence type="ECO:0000313" key="9">
    <source>
        <dbReference type="Proteomes" id="UP000177528"/>
    </source>
</evidence>
<evidence type="ECO:0000259" key="7">
    <source>
        <dbReference type="Pfam" id="PF13480"/>
    </source>
</evidence>
<dbReference type="InterPro" id="IPR038740">
    <property type="entry name" value="BioF2-like_GNAT_dom"/>
</dbReference>
<protein>
    <recommendedName>
        <fullName evidence="7">BioF2-like acetyltransferase domain-containing protein</fullName>
    </recommendedName>
</protein>
<dbReference type="PANTHER" id="PTHR36174:SF1">
    <property type="entry name" value="LIPID II:GLYCINE GLYCYLTRANSFERASE"/>
    <property type="match status" value="1"/>
</dbReference>
<keyword evidence="2" id="KW-0808">Transferase</keyword>
<comment type="similarity">
    <text evidence="1">Belongs to the FemABX family.</text>
</comment>
<dbReference type="AlphaFoldDB" id="A0A1G1X4X1"/>
<organism evidence="8 9">
    <name type="scientific">Candidatus Andersenbacteria bacterium RIFCSPHIGHO2_12_FULL_45_11</name>
    <dbReference type="NCBI Taxonomy" id="1797281"/>
    <lineage>
        <taxon>Bacteria</taxon>
        <taxon>Candidatus Anderseniibacteriota</taxon>
    </lineage>
</organism>
<keyword evidence="4" id="KW-0573">Peptidoglycan synthesis</keyword>
<dbReference type="Gene3D" id="3.40.630.30">
    <property type="match status" value="2"/>
</dbReference>
<dbReference type="Pfam" id="PF13480">
    <property type="entry name" value="Acetyltransf_6"/>
    <property type="match status" value="1"/>
</dbReference>
<dbReference type="EMBL" id="MHHR01000005">
    <property type="protein sequence ID" value="OGY35039.1"/>
    <property type="molecule type" value="Genomic_DNA"/>
</dbReference>
<evidence type="ECO:0000313" key="8">
    <source>
        <dbReference type="EMBL" id="OGY35039.1"/>
    </source>
</evidence>
<reference evidence="8 9" key="1">
    <citation type="journal article" date="2016" name="Nat. Commun.">
        <title>Thousands of microbial genomes shed light on interconnected biogeochemical processes in an aquifer system.</title>
        <authorList>
            <person name="Anantharaman K."/>
            <person name="Brown C.T."/>
            <person name="Hug L.A."/>
            <person name="Sharon I."/>
            <person name="Castelle C.J."/>
            <person name="Probst A.J."/>
            <person name="Thomas B.C."/>
            <person name="Singh A."/>
            <person name="Wilkins M.J."/>
            <person name="Karaoz U."/>
            <person name="Brodie E.L."/>
            <person name="Williams K.H."/>
            <person name="Hubbard S.S."/>
            <person name="Banfield J.F."/>
        </authorList>
    </citation>
    <scope>NUCLEOTIDE SEQUENCE [LARGE SCALE GENOMIC DNA]</scope>
</reference>
<sequence length="355" mass="39812">MNMRASEAVSTEAAKWNAFVAASPARSFLQTWQWGEVQEKIGARSWRVVVEDGTRLVAVALVIERNLQLGYSWLYIPRGPIFLEGLTEEERQAAWQALKEKLQNLAGECGAFFVRVDPALPAEALAKEGVDSFRKGWRKSSREVQPRNSLLLDLVSSQEEIFSSLHSKTRYNIRTAQRKGVTVRFSHDPKDVEKFLHASKSVTLRTGFAYHPDSYYHAIIEILGQAGMAEMAIAEVDGQGVATHLMVYADGIATYAHGASVYEKRSYMAPVLLYWETILRAKEKGMHVYDFFGVAPQDADEHHAWAGITRIKTGFGGKRVSYCGAYDFVLNEGLYTGFMMMRGVARTIRSTIRGL</sequence>
<gene>
    <name evidence="8" type="ORF">A3D99_00665</name>
</gene>
<dbReference type="GO" id="GO:0009252">
    <property type="term" value="P:peptidoglycan biosynthetic process"/>
    <property type="evidence" value="ECO:0007669"/>
    <property type="project" value="UniProtKB-KW"/>
</dbReference>
<dbReference type="Pfam" id="PF02388">
    <property type="entry name" value="FemAB"/>
    <property type="match status" value="1"/>
</dbReference>
<evidence type="ECO:0000256" key="3">
    <source>
        <dbReference type="ARBA" id="ARBA00022960"/>
    </source>
</evidence>
<accession>A0A1G1X4X1</accession>
<feature type="domain" description="BioF2-like acetyltransferase" evidence="7">
    <location>
        <begin position="167"/>
        <end position="293"/>
    </location>
</feature>
<evidence type="ECO:0000256" key="5">
    <source>
        <dbReference type="ARBA" id="ARBA00023315"/>
    </source>
</evidence>
<dbReference type="InterPro" id="IPR003447">
    <property type="entry name" value="FEMABX"/>
</dbReference>
<dbReference type="GO" id="GO:0016755">
    <property type="term" value="F:aminoacyltransferase activity"/>
    <property type="evidence" value="ECO:0007669"/>
    <property type="project" value="InterPro"/>
</dbReference>
<evidence type="ECO:0000256" key="4">
    <source>
        <dbReference type="ARBA" id="ARBA00022984"/>
    </source>
</evidence>
<dbReference type="InterPro" id="IPR050644">
    <property type="entry name" value="PG_Glycine_Bridge_Synth"/>
</dbReference>
<dbReference type="GO" id="GO:0071555">
    <property type="term" value="P:cell wall organization"/>
    <property type="evidence" value="ECO:0007669"/>
    <property type="project" value="UniProtKB-KW"/>
</dbReference>
<evidence type="ECO:0000256" key="2">
    <source>
        <dbReference type="ARBA" id="ARBA00022679"/>
    </source>
</evidence>
<dbReference type="InterPro" id="IPR016181">
    <property type="entry name" value="Acyl_CoA_acyltransferase"/>
</dbReference>
<dbReference type="SUPFAM" id="SSF55729">
    <property type="entry name" value="Acyl-CoA N-acyltransferases (Nat)"/>
    <property type="match status" value="2"/>
</dbReference>
<keyword evidence="3" id="KW-0133">Cell shape</keyword>
<dbReference type="PANTHER" id="PTHR36174">
    <property type="entry name" value="LIPID II:GLYCINE GLYCYLTRANSFERASE"/>
    <property type="match status" value="1"/>
</dbReference>
<name>A0A1G1X4X1_9BACT</name>